<evidence type="ECO:0000256" key="11">
    <source>
        <dbReference type="ARBA" id="ARBA00023157"/>
    </source>
</evidence>
<evidence type="ECO:0000313" key="16">
    <source>
        <dbReference type="EMBL" id="EEP77794.1"/>
    </source>
</evidence>
<evidence type="ECO:0000256" key="2">
    <source>
        <dbReference type="ARBA" id="ARBA00004613"/>
    </source>
</evidence>
<dbReference type="GO" id="GO:0004177">
    <property type="term" value="F:aminopeptidase activity"/>
    <property type="evidence" value="ECO:0007669"/>
    <property type="project" value="UniProtKB-KW"/>
</dbReference>
<evidence type="ECO:0000256" key="13">
    <source>
        <dbReference type="RuleBase" id="RU361240"/>
    </source>
</evidence>
<dbReference type="GO" id="GO:0046872">
    <property type="term" value="F:metal ion binding"/>
    <property type="evidence" value="ECO:0007669"/>
    <property type="project" value="UniProtKB-KW"/>
</dbReference>
<evidence type="ECO:0000256" key="5">
    <source>
        <dbReference type="ARBA" id="ARBA00022525"/>
    </source>
</evidence>
<proteinExistence type="inferred from homology"/>
<dbReference type="OrthoDB" id="2214at2759"/>
<dbReference type="InterPro" id="IPR007484">
    <property type="entry name" value="Peptidase_M28"/>
</dbReference>
<feature type="chain" id="PRO_5012836105" description="Peptide hydrolase" evidence="14">
    <location>
        <begin position="16"/>
        <end position="371"/>
    </location>
</feature>
<dbReference type="HOGENOM" id="CLU_025866_0_0_1"/>
<dbReference type="Pfam" id="PF04389">
    <property type="entry name" value="Peptidase_M28"/>
    <property type="match status" value="1"/>
</dbReference>
<dbReference type="VEuPathDB" id="FungiDB:UREG_02643"/>
<evidence type="ECO:0000256" key="10">
    <source>
        <dbReference type="ARBA" id="ARBA00022833"/>
    </source>
</evidence>
<evidence type="ECO:0000256" key="3">
    <source>
        <dbReference type="ARBA" id="ARBA00011245"/>
    </source>
</evidence>
<dbReference type="FunFam" id="3.40.630.10:FF:000042">
    <property type="entry name" value="Peptide hydrolase"/>
    <property type="match status" value="1"/>
</dbReference>
<dbReference type="CDD" id="cd03879">
    <property type="entry name" value="M28_AAP"/>
    <property type="match status" value="1"/>
</dbReference>
<keyword evidence="11" id="KW-1015">Disulfide bond</keyword>
<dbReference type="OMA" id="QSATWLQ"/>
<dbReference type="KEGG" id="ure:UREG_02643"/>
<keyword evidence="6 13" id="KW-0645">Protease</keyword>
<dbReference type="eggNOG" id="KOG2195">
    <property type="taxonomic scope" value="Eukaryota"/>
</dbReference>
<evidence type="ECO:0000256" key="8">
    <source>
        <dbReference type="ARBA" id="ARBA00022729"/>
    </source>
</evidence>
<evidence type="ECO:0000256" key="12">
    <source>
        <dbReference type="ARBA" id="ARBA00043962"/>
    </source>
</evidence>
<reference evidence="17" key="1">
    <citation type="journal article" date="2009" name="Genome Res.">
        <title>Comparative genomic analyses of the human fungal pathogens Coccidioides and their relatives.</title>
        <authorList>
            <person name="Sharpton T.J."/>
            <person name="Stajich J.E."/>
            <person name="Rounsley S.D."/>
            <person name="Gardner M.J."/>
            <person name="Wortman J.R."/>
            <person name="Jordar V.S."/>
            <person name="Maiti R."/>
            <person name="Kodira C.D."/>
            <person name="Neafsey D.E."/>
            <person name="Zeng Q."/>
            <person name="Hung C.-Y."/>
            <person name="McMahan C."/>
            <person name="Muszewska A."/>
            <person name="Grynberg M."/>
            <person name="Mandel M.A."/>
            <person name="Kellner E.M."/>
            <person name="Barker B.M."/>
            <person name="Galgiani J.N."/>
            <person name="Orbach M.J."/>
            <person name="Kirkland T.N."/>
            <person name="Cole G.T."/>
            <person name="Henn M.R."/>
            <person name="Birren B.W."/>
            <person name="Taylor J.W."/>
        </authorList>
    </citation>
    <scope>NUCLEOTIDE SEQUENCE [LARGE SCALE GENOMIC DNA]</scope>
    <source>
        <strain evidence="17">UAMH 1704</strain>
    </source>
</reference>
<dbReference type="GO" id="GO:0005576">
    <property type="term" value="C:extracellular region"/>
    <property type="evidence" value="ECO:0007669"/>
    <property type="project" value="UniProtKB-SubCell"/>
</dbReference>
<dbReference type="Proteomes" id="UP000002058">
    <property type="component" value="Unassembled WGS sequence"/>
</dbReference>
<comment type="cofactor">
    <cofactor evidence="1">
        <name>Zn(2+)</name>
        <dbReference type="ChEBI" id="CHEBI:29105"/>
    </cofactor>
</comment>
<dbReference type="GO" id="GO:0008235">
    <property type="term" value="F:metalloexopeptidase activity"/>
    <property type="evidence" value="ECO:0007669"/>
    <property type="project" value="InterPro"/>
</dbReference>
<comment type="similarity">
    <text evidence="12">Belongs to the peptidase M28 family. M28E subfamily.</text>
</comment>
<dbReference type="MEROPS" id="M28.022"/>
<evidence type="ECO:0000256" key="4">
    <source>
        <dbReference type="ARBA" id="ARBA00022438"/>
    </source>
</evidence>
<feature type="domain" description="Peptidase M28" evidence="15">
    <location>
        <begin position="158"/>
        <end position="361"/>
    </location>
</feature>
<keyword evidence="17" id="KW-1185">Reference proteome</keyword>
<comment type="subcellular location">
    <subcellularLocation>
        <location evidence="2">Secreted</location>
    </subcellularLocation>
</comment>
<dbReference type="InParanoid" id="C4JH70"/>
<dbReference type="GO" id="GO:0006508">
    <property type="term" value="P:proteolysis"/>
    <property type="evidence" value="ECO:0007669"/>
    <property type="project" value="UniProtKB-KW"/>
</dbReference>
<evidence type="ECO:0000259" key="15">
    <source>
        <dbReference type="Pfam" id="PF04389"/>
    </source>
</evidence>
<dbReference type="EMBL" id="CH476615">
    <property type="protein sequence ID" value="EEP77794.1"/>
    <property type="molecule type" value="Genomic_DNA"/>
</dbReference>
<keyword evidence="5" id="KW-0964">Secreted</keyword>
<dbReference type="PANTHER" id="PTHR12147">
    <property type="entry name" value="METALLOPEPTIDASE M28 FAMILY MEMBER"/>
    <property type="match status" value="1"/>
</dbReference>
<dbReference type="AlphaFoldDB" id="C4JH70"/>
<protein>
    <recommendedName>
        <fullName evidence="13">Peptide hydrolase</fullName>
        <ecNumber evidence="13">3.4.-.-</ecNumber>
    </recommendedName>
</protein>
<keyword evidence="4" id="KW-0031">Aminopeptidase</keyword>
<sequence>MKFVPLLAFGATALAASIPPQHEGKFLIELAPGQTKWVTEDEKYALKVEGKDFFDITHEVENNITPSSFSVQAAPNYPKVMQQEDKVKAMVANLSAQRIQRDLTMFSSYHNRYYTSRTGVQSATWMMEQVQAILQSSGAARNGAKVEKFMHRFAQFSIIATIPGKSANTVVVGAHQDSINLRDRNGPAPGADDNGSGSVTILEALRGVLQNQEVVQGNAPNTMEFHWYAGEELGLLGSADIFARYSQQRRQIKAMLNQDMTGYVRPGAREEMGVITDNVNSQLTNFARSLVGKYTRLPTVNTRCGYACSDHASAHRYGFPAAMIAEGAISNLRPGIHTPSDVLRGLNFNHMLEHAKLVVGFMTELAFQENL</sequence>
<dbReference type="SUPFAM" id="SSF53187">
    <property type="entry name" value="Zn-dependent exopeptidases"/>
    <property type="match status" value="1"/>
</dbReference>
<evidence type="ECO:0000256" key="9">
    <source>
        <dbReference type="ARBA" id="ARBA00022801"/>
    </source>
</evidence>
<keyword evidence="10 13" id="KW-0862">Zinc</keyword>
<name>C4JH70_UNCRE</name>
<dbReference type="GeneID" id="8443089"/>
<keyword evidence="7 13" id="KW-0479">Metal-binding</keyword>
<accession>C4JH70</accession>
<comment type="subunit">
    <text evidence="3">Monomer.</text>
</comment>
<keyword evidence="8 14" id="KW-0732">Signal</keyword>
<evidence type="ECO:0000256" key="14">
    <source>
        <dbReference type="SAM" id="SignalP"/>
    </source>
</evidence>
<organism evidence="16 17">
    <name type="scientific">Uncinocarpus reesii (strain UAMH 1704)</name>
    <dbReference type="NCBI Taxonomy" id="336963"/>
    <lineage>
        <taxon>Eukaryota</taxon>
        <taxon>Fungi</taxon>
        <taxon>Dikarya</taxon>
        <taxon>Ascomycota</taxon>
        <taxon>Pezizomycotina</taxon>
        <taxon>Eurotiomycetes</taxon>
        <taxon>Eurotiomycetidae</taxon>
        <taxon>Onygenales</taxon>
        <taxon>Onygenaceae</taxon>
        <taxon>Uncinocarpus</taxon>
    </lineage>
</organism>
<dbReference type="InterPro" id="IPR045175">
    <property type="entry name" value="M28_fam"/>
</dbReference>
<evidence type="ECO:0000313" key="17">
    <source>
        <dbReference type="Proteomes" id="UP000002058"/>
    </source>
</evidence>
<dbReference type="PANTHER" id="PTHR12147:SF56">
    <property type="entry name" value="AMINOPEPTIDASE YDR415C-RELATED"/>
    <property type="match status" value="1"/>
</dbReference>
<evidence type="ECO:0000256" key="7">
    <source>
        <dbReference type="ARBA" id="ARBA00022723"/>
    </source>
</evidence>
<dbReference type="RefSeq" id="XP_002543127.1">
    <property type="nucleotide sequence ID" value="XM_002543081.1"/>
</dbReference>
<dbReference type="FunCoup" id="C4JH70">
    <property type="interactions" value="24"/>
</dbReference>
<keyword evidence="9 13" id="KW-0378">Hydrolase</keyword>
<gene>
    <name evidence="16" type="ORF">UREG_02643</name>
</gene>
<evidence type="ECO:0000256" key="1">
    <source>
        <dbReference type="ARBA" id="ARBA00001947"/>
    </source>
</evidence>
<dbReference type="Gene3D" id="3.40.630.10">
    <property type="entry name" value="Zn peptidases"/>
    <property type="match status" value="1"/>
</dbReference>
<dbReference type="EC" id="3.4.-.-" evidence="13"/>
<evidence type="ECO:0000256" key="6">
    <source>
        <dbReference type="ARBA" id="ARBA00022670"/>
    </source>
</evidence>
<feature type="signal peptide" evidence="14">
    <location>
        <begin position="1"/>
        <end position="15"/>
    </location>
</feature>